<comment type="caution">
    <text evidence="3">The sequence shown here is derived from an EMBL/GenBank/DDBJ whole genome shotgun (WGS) entry which is preliminary data.</text>
</comment>
<dbReference type="EMBL" id="VXIV02002742">
    <property type="protein sequence ID" value="KAF6023231.1"/>
    <property type="molecule type" value="Genomic_DNA"/>
</dbReference>
<keyword evidence="4" id="KW-1185">Reference proteome</keyword>
<evidence type="ECO:0000256" key="1">
    <source>
        <dbReference type="SAM" id="MobiDB-lite"/>
    </source>
</evidence>
<evidence type="ECO:0000259" key="2">
    <source>
        <dbReference type="Pfam" id="PF16178"/>
    </source>
</evidence>
<feature type="compositionally biased region" description="Basic and acidic residues" evidence="1">
    <location>
        <begin position="34"/>
        <end position="45"/>
    </location>
</feature>
<feature type="region of interest" description="Disordered" evidence="1">
    <location>
        <begin position="1"/>
        <end position="52"/>
    </location>
</feature>
<dbReference type="Pfam" id="PF16178">
    <property type="entry name" value="Anoct_dimer"/>
    <property type="match status" value="1"/>
</dbReference>
<feature type="region of interest" description="Disordered" evidence="1">
    <location>
        <begin position="64"/>
        <end position="86"/>
    </location>
</feature>
<organism evidence="3 4">
    <name type="scientific">Bugula neritina</name>
    <name type="common">Brown bryozoan</name>
    <name type="synonym">Sertularia neritina</name>
    <dbReference type="NCBI Taxonomy" id="10212"/>
    <lineage>
        <taxon>Eukaryota</taxon>
        <taxon>Metazoa</taxon>
        <taxon>Spiralia</taxon>
        <taxon>Lophotrochozoa</taxon>
        <taxon>Bryozoa</taxon>
        <taxon>Gymnolaemata</taxon>
        <taxon>Cheilostomatida</taxon>
        <taxon>Flustrina</taxon>
        <taxon>Buguloidea</taxon>
        <taxon>Bugulidae</taxon>
        <taxon>Bugula</taxon>
    </lineage>
</organism>
<dbReference type="Proteomes" id="UP000593567">
    <property type="component" value="Unassembled WGS sequence"/>
</dbReference>
<gene>
    <name evidence="3" type="ORF">EB796_018463</name>
</gene>
<protein>
    <recommendedName>
        <fullName evidence="2">Anoctamin dimerisation domain-containing protein</fullName>
    </recommendedName>
</protein>
<proteinExistence type="predicted"/>
<dbReference type="AlphaFoldDB" id="A0A7J7JC64"/>
<accession>A0A7J7JC64</accession>
<reference evidence="3" key="1">
    <citation type="submission" date="2020-06" db="EMBL/GenBank/DDBJ databases">
        <title>Draft genome of Bugula neritina, a colonial animal packing powerful symbionts and potential medicines.</title>
        <authorList>
            <person name="Rayko M."/>
        </authorList>
    </citation>
    <scope>NUCLEOTIDE SEQUENCE [LARGE SCALE GENOMIC DNA]</scope>
    <source>
        <strain evidence="3">Kwan_BN1</strain>
    </source>
</reference>
<dbReference type="InterPro" id="IPR032394">
    <property type="entry name" value="Anoct_dimer"/>
</dbReference>
<name>A0A7J7JC64_BUGNE</name>
<sequence>MAESEGNAGGVYPRLSGSIGFEGVSPPPPTAEGNQHETDEGHQPVDIEMSESSAFTIDLQNRAMDSSESSYLVNNDKPSSSYKRYNSDGTAADAVELAIDEFDENDTPDRNTLTFRDGERIIDYVLAYSESSEADQNAKRDSFHKALKEEGLQLEIEDKKLILSSKSFAHLM</sequence>
<evidence type="ECO:0000313" key="4">
    <source>
        <dbReference type="Proteomes" id="UP000593567"/>
    </source>
</evidence>
<dbReference type="GO" id="GO:0046983">
    <property type="term" value="F:protein dimerization activity"/>
    <property type="evidence" value="ECO:0007669"/>
    <property type="project" value="InterPro"/>
</dbReference>
<feature type="domain" description="Anoctamin dimerisation" evidence="2">
    <location>
        <begin position="115"/>
        <end position="160"/>
    </location>
</feature>
<evidence type="ECO:0000313" key="3">
    <source>
        <dbReference type="EMBL" id="KAF6023231.1"/>
    </source>
</evidence>